<proteinExistence type="predicted"/>
<keyword evidence="2" id="KW-1185">Reference proteome</keyword>
<dbReference type="EMBL" id="CM041536">
    <property type="protein sequence ID" value="KAI3371730.1"/>
    <property type="molecule type" value="Genomic_DNA"/>
</dbReference>
<evidence type="ECO:0000313" key="2">
    <source>
        <dbReference type="Proteomes" id="UP000831701"/>
    </source>
</evidence>
<gene>
    <name evidence="1" type="ORF">L3Q82_024288</name>
</gene>
<organism evidence="1 2">
    <name type="scientific">Scortum barcoo</name>
    <name type="common">barcoo grunter</name>
    <dbReference type="NCBI Taxonomy" id="214431"/>
    <lineage>
        <taxon>Eukaryota</taxon>
        <taxon>Metazoa</taxon>
        <taxon>Chordata</taxon>
        <taxon>Craniata</taxon>
        <taxon>Vertebrata</taxon>
        <taxon>Euteleostomi</taxon>
        <taxon>Actinopterygii</taxon>
        <taxon>Neopterygii</taxon>
        <taxon>Teleostei</taxon>
        <taxon>Neoteleostei</taxon>
        <taxon>Acanthomorphata</taxon>
        <taxon>Eupercaria</taxon>
        <taxon>Centrarchiformes</taxon>
        <taxon>Terapontoidei</taxon>
        <taxon>Terapontidae</taxon>
        <taxon>Scortum</taxon>
    </lineage>
</organism>
<accession>A0ACB8WVF3</accession>
<name>A0ACB8WVF3_9TELE</name>
<dbReference type="Proteomes" id="UP000831701">
    <property type="component" value="Chromosome 6"/>
</dbReference>
<comment type="caution">
    <text evidence="1">The sequence shown here is derived from an EMBL/GenBank/DDBJ whole genome shotgun (WGS) entry which is preliminary data.</text>
</comment>
<reference evidence="1" key="1">
    <citation type="submission" date="2022-04" db="EMBL/GenBank/DDBJ databases">
        <title>Jade perch genome.</title>
        <authorList>
            <person name="Chao B."/>
        </authorList>
    </citation>
    <scope>NUCLEOTIDE SEQUENCE</scope>
    <source>
        <strain evidence="1">CB-2022</strain>
    </source>
</reference>
<protein>
    <submittedName>
        <fullName evidence="1">Uncharacterized protein</fullName>
    </submittedName>
</protein>
<evidence type="ECO:0000313" key="1">
    <source>
        <dbReference type="EMBL" id="KAI3371730.1"/>
    </source>
</evidence>
<sequence>MVDLMDPALFLHFFVCVLVGLRGPGPKKCCFRFHEKQVPNDRVVGYVKTSQRCSNTAVLLETVAGRYLCVRPSVDWVKDLMSYLDTKSVPGKTSNV</sequence>